<proteinExistence type="predicted"/>
<sequence>MRAGITNGAAIIESVPEICEISGRGSRSVNIIAFQNLHLLPLPL</sequence>
<reference evidence="1" key="1">
    <citation type="journal article" date="2021" name="Proc. Natl. Acad. Sci. U.S.A.">
        <title>A Catalog of Tens of Thousands of Viruses from Human Metagenomes Reveals Hidden Associations with Chronic Diseases.</title>
        <authorList>
            <person name="Tisza M.J."/>
            <person name="Buck C.B."/>
        </authorList>
    </citation>
    <scope>NUCLEOTIDE SEQUENCE</scope>
    <source>
        <strain evidence="1">CtCpR1</strain>
    </source>
</reference>
<name>A0A8S5V8X1_9CAUD</name>
<dbReference type="EMBL" id="BK016224">
    <property type="protein sequence ID" value="DAG03201.1"/>
    <property type="molecule type" value="Genomic_DNA"/>
</dbReference>
<evidence type="ECO:0000313" key="1">
    <source>
        <dbReference type="EMBL" id="DAG03201.1"/>
    </source>
</evidence>
<organism evidence="1">
    <name type="scientific">Caudovirales sp. ctCpR1</name>
    <dbReference type="NCBI Taxonomy" id="2825760"/>
    <lineage>
        <taxon>Viruses</taxon>
        <taxon>Duplodnaviria</taxon>
        <taxon>Heunggongvirae</taxon>
        <taxon>Uroviricota</taxon>
        <taxon>Caudoviricetes</taxon>
    </lineage>
</organism>
<accession>A0A8S5V8X1</accession>
<protein>
    <submittedName>
        <fullName evidence="1">Uricase oxidase</fullName>
    </submittedName>
</protein>